<dbReference type="AlphaFoldDB" id="A0A9P4IT39"/>
<evidence type="ECO:0000313" key="2">
    <source>
        <dbReference type="Proteomes" id="UP000799439"/>
    </source>
</evidence>
<name>A0A9P4IT39_9PEZI</name>
<keyword evidence="2" id="KW-1185">Reference proteome</keyword>
<evidence type="ECO:0000313" key="1">
    <source>
        <dbReference type="EMBL" id="KAF2148025.1"/>
    </source>
</evidence>
<accession>A0A9P4IT39</accession>
<dbReference type="Proteomes" id="UP000799439">
    <property type="component" value="Unassembled WGS sequence"/>
</dbReference>
<protein>
    <submittedName>
        <fullName evidence="1">Uncharacterized protein</fullName>
    </submittedName>
</protein>
<organism evidence="1 2">
    <name type="scientific">Myriangium duriaei CBS 260.36</name>
    <dbReference type="NCBI Taxonomy" id="1168546"/>
    <lineage>
        <taxon>Eukaryota</taxon>
        <taxon>Fungi</taxon>
        <taxon>Dikarya</taxon>
        <taxon>Ascomycota</taxon>
        <taxon>Pezizomycotina</taxon>
        <taxon>Dothideomycetes</taxon>
        <taxon>Dothideomycetidae</taxon>
        <taxon>Myriangiales</taxon>
        <taxon>Myriangiaceae</taxon>
        <taxon>Myriangium</taxon>
    </lineage>
</organism>
<comment type="caution">
    <text evidence="1">The sequence shown here is derived from an EMBL/GenBank/DDBJ whole genome shotgun (WGS) entry which is preliminary data.</text>
</comment>
<proteinExistence type="predicted"/>
<dbReference type="EMBL" id="ML996094">
    <property type="protein sequence ID" value="KAF2148025.1"/>
    <property type="molecule type" value="Genomic_DNA"/>
</dbReference>
<sequence>MLFTKGAAAILFVLTGSWLTTAAMIGYHETRHLRSQISKRDAAWVQSKWVKGGTSLAVGALVQGTDAYDKVINSCVQQKEEGGQETQAHCVVNALLLLGKVVLSSSGAYTIGAAVYAGQQGYVTGRKRGVEALAVPAVNATLPYEVTAVNYIGQADNLTVAVEGHYFGTSVIQTITNGTTSVAFGDDESGNQIVKRGGDVFYFGPAAGIKMTAWVPCARENQFLRNAVAIQAPWTDFVYWSMFNRQSDAYEYELTLTNDNEATALGKIVFESGGFGANFEAVAGPFNGRCGGAHDEL</sequence>
<gene>
    <name evidence="1" type="ORF">K461DRAFT_272208</name>
</gene>
<reference evidence="1" key="1">
    <citation type="journal article" date="2020" name="Stud. Mycol.">
        <title>101 Dothideomycetes genomes: a test case for predicting lifestyles and emergence of pathogens.</title>
        <authorList>
            <person name="Haridas S."/>
            <person name="Albert R."/>
            <person name="Binder M."/>
            <person name="Bloem J."/>
            <person name="Labutti K."/>
            <person name="Salamov A."/>
            <person name="Andreopoulos B."/>
            <person name="Baker S."/>
            <person name="Barry K."/>
            <person name="Bills G."/>
            <person name="Bluhm B."/>
            <person name="Cannon C."/>
            <person name="Castanera R."/>
            <person name="Culley D."/>
            <person name="Daum C."/>
            <person name="Ezra D."/>
            <person name="Gonzalez J."/>
            <person name="Henrissat B."/>
            <person name="Kuo A."/>
            <person name="Liang C."/>
            <person name="Lipzen A."/>
            <person name="Lutzoni F."/>
            <person name="Magnuson J."/>
            <person name="Mondo S."/>
            <person name="Nolan M."/>
            <person name="Ohm R."/>
            <person name="Pangilinan J."/>
            <person name="Park H.-J."/>
            <person name="Ramirez L."/>
            <person name="Alfaro M."/>
            <person name="Sun H."/>
            <person name="Tritt A."/>
            <person name="Yoshinaga Y."/>
            <person name="Zwiers L.-H."/>
            <person name="Turgeon B."/>
            <person name="Goodwin S."/>
            <person name="Spatafora J."/>
            <person name="Crous P."/>
            <person name="Grigoriev I."/>
        </authorList>
    </citation>
    <scope>NUCLEOTIDE SEQUENCE</scope>
    <source>
        <strain evidence="1">CBS 260.36</strain>
    </source>
</reference>